<feature type="domain" description="GH15-like" evidence="8">
    <location>
        <begin position="13"/>
        <end position="380"/>
    </location>
</feature>
<dbReference type="InterPro" id="IPR012341">
    <property type="entry name" value="6hp_glycosidase-like_sf"/>
</dbReference>
<dbReference type="InterPro" id="IPR011613">
    <property type="entry name" value="GH15-like"/>
</dbReference>
<keyword evidence="4" id="KW-0378">Hydrolase</keyword>
<keyword evidence="7" id="KW-0624">Polysaccharide degradation</keyword>
<organism evidence="9 10">
    <name type="scientific">Pythium insidiosum</name>
    <name type="common">Pythiosis disease agent</name>
    <dbReference type="NCBI Taxonomy" id="114742"/>
    <lineage>
        <taxon>Eukaryota</taxon>
        <taxon>Sar</taxon>
        <taxon>Stramenopiles</taxon>
        <taxon>Oomycota</taxon>
        <taxon>Peronosporomycetes</taxon>
        <taxon>Pythiales</taxon>
        <taxon>Pythiaceae</taxon>
        <taxon>Pythium</taxon>
    </lineage>
</organism>
<comment type="catalytic activity">
    <reaction evidence="1">
        <text>Hydrolysis of terminal (1-&gt;4)-linked alpha-D-glucose residues successively from non-reducing ends of the chains with release of beta-D-glucose.</text>
        <dbReference type="EC" id="3.2.1.3"/>
    </reaction>
</comment>
<evidence type="ECO:0000256" key="1">
    <source>
        <dbReference type="ARBA" id="ARBA00001863"/>
    </source>
</evidence>
<evidence type="ECO:0000256" key="5">
    <source>
        <dbReference type="ARBA" id="ARBA00023277"/>
    </source>
</evidence>
<evidence type="ECO:0000256" key="3">
    <source>
        <dbReference type="ARBA" id="ARBA00012593"/>
    </source>
</evidence>
<dbReference type="EC" id="3.2.1.3" evidence="3"/>
<dbReference type="EMBL" id="JAKCXM010002140">
    <property type="protein sequence ID" value="KAJ0390422.1"/>
    <property type="molecule type" value="Genomic_DNA"/>
</dbReference>
<dbReference type="PANTHER" id="PTHR31616">
    <property type="entry name" value="TREHALASE"/>
    <property type="match status" value="1"/>
</dbReference>
<evidence type="ECO:0000313" key="10">
    <source>
        <dbReference type="Proteomes" id="UP001209570"/>
    </source>
</evidence>
<evidence type="ECO:0000256" key="6">
    <source>
        <dbReference type="ARBA" id="ARBA00023295"/>
    </source>
</evidence>
<comment type="similarity">
    <text evidence="2">Belongs to the glycosyl hydrolase 15 family.</text>
</comment>
<dbReference type="Gene3D" id="1.50.10.10">
    <property type="match status" value="1"/>
</dbReference>
<dbReference type="InterPro" id="IPR008928">
    <property type="entry name" value="6-hairpin_glycosidase_sf"/>
</dbReference>
<proteinExistence type="inferred from homology"/>
<evidence type="ECO:0000313" key="9">
    <source>
        <dbReference type="EMBL" id="KAJ0390422.1"/>
    </source>
</evidence>
<reference evidence="9" key="1">
    <citation type="submission" date="2021-12" db="EMBL/GenBank/DDBJ databases">
        <title>Prjna785345.</title>
        <authorList>
            <person name="Rujirawat T."/>
            <person name="Krajaejun T."/>
        </authorList>
    </citation>
    <scope>NUCLEOTIDE SEQUENCE</scope>
    <source>
        <strain evidence="9">Pi057C3</strain>
    </source>
</reference>
<dbReference type="InterPro" id="IPR000165">
    <property type="entry name" value="Glucoamylase"/>
</dbReference>
<dbReference type="PRINTS" id="PR00736">
    <property type="entry name" value="GLHYDRLASE15"/>
</dbReference>
<gene>
    <name evidence="9" type="ORF">P43SY_011123</name>
</gene>
<evidence type="ECO:0000256" key="2">
    <source>
        <dbReference type="ARBA" id="ARBA00006188"/>
    </source>
</evidence>
<keyword evidence="10" id="KW-1185">Reference proteome</keyword>
<dbReference type="GO" id="GO:0004339">
    <property type="term" value="F:glucan 1,4-alpha-glucosidase activity"/>
    <property type="evidence" value="ECO:0007669"/>
    <property type="project" value="UniProtKB-EC"/>
</dbReference>
<dbReference type="Proteomes" id="UP001209570">
    <property type="component" value="Unassembled WGS sequence"/>
</dbReference>
<evidence type="ECO:0000259" key="8">
    <source>
        <dbReference type="Pfam" id="PF00723"/>
    </source>
</evidence>
<comment type="caution">
    <text evidence="9">The sequence shown here is derived from an EMBL/GenBank/DDBJ whole genome shotgun (WGS) entry which is preliminary data.</text>
</comment>
<dbReference type="Pfam" id="PF00723">
    <property type="entry name" value="Glyco_hydro_15"/>
    <property type="match status" value="1"/>
</dbReference>
<name>A0AAD5Q4I3_PYTIN</name>
<evidence type="ECO:0000256" key="4">
    <source>
        <dbReference type="ARBA" id="ARBA00022801"/>
    </source>
</evidence>
<dbReference type="GO" id="GO:0000272">
    <property type="term" value="P:polysaccharide catabolic process"/>
    <property type="evidence" value="ECO:0007669"/>
    <property type="project" value="UniProtKB-KW"/>
</dbReference>
<keyword evidence="6" id="KW-0326">Glycosidase</keyword>
<evidence type="ECO:0000256" key="7">
    <source>
        <dbReference type="ARBA" id="ARBA00023326"/>
    </source>
</evidence>
<protein>
    <recommendedName>
        <fullName evidence="3">glucan 1,4-alpha-glucosidase</fullName>
        <ecNumber evidence="3">3.2.1.3</ecNumber>
    </recommendedName>
</protein>
<dbReference type="PANTHER" id="PTHR31616:SF9">
    <property type="entry name" value="GLUCOAMYLASE, INTRACELLULAR SPORULATION-SPECIFIC"/>
    <property type="match status" value="1"/>
</dbReference>
<dbReference type="AlphaFoldDB" id="A0AAD5Q4I3"/>
<accession>A0AAD5Q4I3</accession>
<sequence length="392" mass="43461">MDTVNALYKKGDKSLEKAMWEHAAFTKKIQGLKTLEGYGEAKYKVTGEPFNDPWCRPQNDGPALRAVTFIHFANTYLANGGSMSRVLDLYNGTAGVIKPDLEYTTRNYNNLNNCDLWEEQRGEHFYTFAAQRRAMHEGRDFARKLGDKGAADFYAQQAQILDQKIKTFWNAGAQTLQTTLNARLMDAALPLGVVHGNVGDGLFAPSDDRVLATIFKLEEGFIGEYSLNRNAKTDKAGLPLSVAIGRYYGDMYDGAENLPGRFGNPWYLCTAIVAEVAYMAATEFVKAGSITVTPLNQRLFNGAQPAGLGLNVAAGKYAANSAEFKQIIGSLITYGDKHIRRNKYHGAENYHFNEQYNRDTGFSQGVNDLTWSYASMVTANLAREELKRALSA</sequence>
<keyword evidence="5" id="KW-0119">Carbohydrate metabolism</keyword>
<dbReference type="SUPFAM" id="SSF48208">
    <property type="entry name" value="Six-hairpin glycosidases"/>
    <property type="match status" value="1"/>
</dbReference>